<dbReference type="InterPro" id="IPR000214">
    <property type="entry name" value="Znf_DNA_glyclase/AP_lyase"/>
</dbReference>
<reference evidence="28" key="2">
    <citation type="submission" date="2025-08" db="UniProtKB">
        <authorList>
            <consortium name="Ensembl"/>
        </authorList>
    </citation>
    <scope>IDENTIFICATION</scope>
</reference>
<evidence type="ECO:0000256" key="15">
    <source>
        <dbReference type="ARBA" id="ARBA00023242"/>
    </source>
</evidence>
<evidence type="ECO:0000256" key="16">
    <source>
        <dbReference type="ARBA" id="ARBA00023268"/>
    </source>
</evidence>
<dbReference type="InterPro" id="IPR015887">
    <property type="entry name" value="DNA_glyclase_Znf_dom_DNA_BS"/>
</dbReference>
<evidence type="ECO:0000256" key="13">
    <source>
        <dbReference type="ARBA" id="ARBA00023204"/>
    </source>
</evidence>
<dbReference type="RefSeq" id="XP_015716943.1">
    <property type="nucleotide sequence ID" value="XM_015861457.2"/>
</dbReference>
<evidence type="ECO:0000256" key="1">
    <source>
        <dbReference type="ARBA" id="ARBA00004123"/>
    </source>
</evidence>
<dbReference type="GO" id="GO:0140078">
    <property type="term" value="F:class I DNA-(apurinic or apyrimidinic site) endonuclease activity"/>
    <property type="evidence" value="ECO:0007669"/>
    <property type="project" value="UniProtKB-EC"/>
</dbReference>
<sequence>MVEGPCCALFAERLRARVRRGQAVRSARGSALPAGALAATAASEERASSHDFLTGQVFRGVETLGKELFMYFDQKALRIHFGMNGSMRVNPDGSKDRNGALPVLEIQLTEDIICFFEVTAEYRNAAECEQKVRMMESLDVCSSKFSFLRAESEVKQQKTQMLCDVLLDQTVLPGVGNIIKNEALFDSGLHPAAKVCQLTDEHIRHLVKMTRDFTLLFYKCRKTGAPLYKHYKVYRRQMCGQCNEKITVCRLGVNNRMTYFCSRCQKADPQLVNVSKLPTRNSLIGWACGRGSCSNEHVAQNCEEEWTCIRCTLINKPSAEACDACLTSRPEVSFSLKTKNTEDSADFNRYLMKYPCNDFRKPSTEIKINRQAAFGNTTLVLTDLGNKAVLKDDIQVSNGCSEYVTPKGNFSQNQNNIHPSGRSSIDNYCSANVTSVASSSCQQPLSFKPLKKKQKTHHVPSVHQHSVTTGKPQVNSTDDIHTLSAGPPRCSKHGHLCKLRTVRKDGENKGRMFYCCPLPTETRCNYFQWADLSFPFCNHGKRCVMKMVLKLGPNNGRNFFVCPLGKEKQCGFFQWAENKPFTQSIL</sequence>
<dbReference type="PROSITE" id="PS01242">
    <property type="entry name" value="ZF_FPG_1"/>
    <property type="match status" value="1"/>
</dbReference>
<protein>
    <recommendedName>
        <fullName evidence="19">Endonuclease 8-like 3</fullName>
        <ecNumber evidence="4">4.2.99.18</ecNumber>
    </recommendedName>
    <alternativeName>
        <fullName evidence="20">DNA glycosylase/AP lyase Neil3</fullName>
    </alternativeName>
    <alternativeName>
        <fullName evidence="22">Endonuclease VIII-like 3</fullName>
    </alternativeName>
    <alternativeName>
        <fullName evidence="21">Nei-like protein 3</fullName>
    </alternativeName>
</protein>
<keyword evidence="14" id="KW-0456">Lyase</keyword>
<dbReference type="SMART" id="SM00547">
    <property type="entry name" value="ZnF_RBZ"/>
    <property type="match status" value="1"/>
</dbReference>
<dbReference type="Gene3D" id="2.30.30.380">
    <property type="entry name" value="Zn-finger domain of Sec23/24"/>
    <property type="match status" value="1"/>
</dbReference>
<evidence type="ECO:0000256" key="14">
    <source>
        <dbReference type="ARBA" id="ARBA00023239"/>
    </source>
</evidence>
<keyword evidence="5" id="KW-0158">Chromosome</keyword>
<dbReference type="GO" id="GO:0005694">
    <property type="term" value="C:chromosome"/>
    <property type="evidence" value="ECO:0007669"/>
    <property type="project" value="UniProtKB-SubCell"/>
</dbReference>
<dbReference type="PROSITE" id="PS51066">
    <property type="entry name" value="ZF_FPG_2"/>
    <property type="match status" value="1"/>
</dbReference>
<dbReference type="FunFam" id="1.10.8.50:FF:000008">
    <property type="entry name" value="Nei-like DNA glycosylase 3"/>
    <property type="match status" value="1"/>
</dbReference>
<reference evidence="28" key="1">
    <citation type="submission" date="2015-11" db="EMBL/GenBank/DDBJ databases">
        <authorList>
            <consortium name="International Coturnix japonica Genome Analysis Consortium"/>
            <person name="Warren W."/>
            <person name="Burt D.W."/>
            <person name="Antin P.B."/>
            <person name="Lanford R."/>
            <person name="Gros J."/>
            <person name="Wilson R.K."/>
        </authorList>
    </citation>
    <scope>NUCLEOTIDE SEQUENCE [LARGE SCALE GENOMIC DNA]</scope>
</reference>
<dbReference type="PROSITE" id="PS51999">
    <property type="entry name" value="ZF_GRF"/>
    <property type="match status" value="2"/>
</dbReference>
<dbReference type="OrthoDB" id="498125at2759"/>
<keyword evidence="13" id="KW-0234">DNA repair</keyword>
<reference evidence="28" key="3">
    <citation type="submission" date="2025-09" db="UniProtKB">
        <authorList>
            <consortium name="Ensembl"/>
        </authorList>
    </citation>
    <scope>IDENTIFICATION</scope>
</reference>
<feature type="domain" description="RanBP2-type" evidence="24">
    <location>
        <begin position="302"/>
        <end position="331"/>
    </location>
</feature>
<comment type="subcellular location">
    <subcellularLocation>
        <location evidence="2">Chromosome</location>
    </subcellularLocation>
    <subcellularLocation>
        <location evidence="1">Nucleus</location>
    </subcellularLocation>
</comment>
<keyword evidence="7" id="KW-0677">Repeat</keyword>
<keyword evidence="8" id="KW-0227">DNA damage</keyword>
<evidence type="ECO:0000256" key="19">
    <source>
        <dbReference type="ARBA" id="ARBA00073168"/>
    </source>
</evidence>
<dbReference type="KEGG" id="cjo:107313323"/>
<keyword evidence="17" id="KW-0326">Glycosidase</keyword>
<feature type="domain" description="Formamidopyrimidine-DNA glycosylase catalytic" evidence="26">
    <location>
        <begin position="2"/>
        <end position="224"/>
    </location>
</feature>
<evidence type="ECO:0000256" key="3">
    <source>
        <dbReference type="ARBA" id="ARBA00009409"/>
    </source>
</evidence>
<keyword evidence="29" id="KW-1185">Reference proteome</keyword>
<dbReference type="Gene3D" id="3.20.190.10">
    <property type="entry name" value="MutM-like, N-terminal"/>
    <property type="match status" value="1"/>
</dbReference>
<dbReference type="Gene3D" id="1.10.8.50">
    <property type="match status" value="1"/>
</dbReference>
<dbReference type="PROSITE" id="PS50199">
    <property type="entry name" value="ZF_RANBP2_2"/>
    <property type="match status" value="1"/>
</dbReference>
<dbReference type="PANTHER" id="PTHR22993:SF10">
    <property type="entry name" value="ENDONUCLEASE 8-LIKE 3"/>
    <property type="match status" value="1"/>
</dbReference>
<dbReference type="PROSITE" id="PS51068">
    <property type="entry name" value="FPG_CAT"/>
    <property type="match status" value="1"/>
</dbReference>
<keyword evidence="11" id="KW-0862">Zinc</keyword>
<keyword evidence="16" id="KW-0511">Multifunctional enzyme</keyword>
<feature type="domain" description="GRF-type" evidence="27">
    <location>
        <begin position="490"/>
        <end position="533"/>
    </location>
</feature>
<proteinExistence type="inferred from homology"/>
<dbReference type="GO" id="GO:0019104">
    <property type="term" value="F:DNA N-glycosylase activity"/>
    <property type="evidence" value="ECO:0007669"/>
    <property type="project" value="Ensembl"/>
</dbReference>
<dbReference type="Pfam" id="PF06831">
    <property type="entry name" value="H2TH"/>
    <property type="match status" value="1"/>
</dbReference>
<evidence type="ECO:0000256" key="8">
    <source>
        <dbReference type="ARBA" id="ARBA00022763"/>
    </source>
</evidence>
<feature type="domain" description="FPG-type" evidence="25">
    <location>
        <begin position="232"/>
        <end position="266"/>
    </location>
</feature>
<keyword evidence="15" id="KW-0539">Nucleus</keyword>
<keyword evidence="12" id="KW-0238">DNA-binding</keyword>
<keyword evidence="10" id="KW-0378">Hydrolase</keyword>
<keyword evidence="9 23" id="KW-0863">Zinc-finger</keyword>
<accession>A0A8C2YA87</accession>
<dbReference type="Ensembl" id="ENSCJPT00005016828.1">
    <property type="protein sequence ID" value="ENSCJPP00005011509.1"/>
    <property type="gene ID" value="ENSCJPG00005009892.1"/>
</dbReference>
<dbReference type="GO" id="GO:0006284">
    <property type="term" value="P:base-excision repair"/>
    <property type="evidence" value="ECO:0007669"/>
    <property type="project" value="Ensembl"/>
</dbReference>
<dbReference type="EC" id="4.2.99.18" evidence="4"/>
<dbReference type="InterPro" id="IPR035937">
    <property type="entry name" value="FPG_N"/>
</dbReference>
<dbReference type="InterPro" id="IPR001876">
    <property type="entry name" value="Znf_RanBP2"/>
</dbReference>
<evidence type="ECO:0000256" key="22">
    <source>
        <dbReference type="ARBA" id="ARBA00083341"/>
    </source>
</evidence>
<evidence type="ECO:0000256" key="11">
    <source>
        <dbReference type="ARBA" id="ARBA00022833"/>
    </source>
</evidence>
<evidence type="ECO:0000259" key="27">
    <source>
        <dbReference type="PROSITE" id="PS51999"/>
    </source>
</evidence>
<evidence type="ECO:0000256" key="23">
    <source>
        <dbReference type="PROSITE-ProRule" id="PRU00322"/>
    </source>
</evidence>
<evidence type="ECO:0000313" key="29">
    <source>
        <dbReference type="Proteomes" id="UP000694412"/>
    </source>
</evidence>
<evidence type="ECO:0000256" key="20">
    <source>
        <dbReference type="ARBA" id="ARBA00081871"/>
    </source>
</evidence>
<dbReference type="GO" id="GO:0003697">
    <property type="term" value="F:single-stranded DNA binding"/>
    <property type="evidence" value="ECO:0007669"/>
    <property type="project" value="Ensembl"/>
</dbReference>
<dbReference type="SUPFAM" id="SSF81624">
    <property type="entry name" value="N-terminal domain of MutM-like DNA repair proteins"/>
    <property type="match status" value="1"/>
</dbReference>
<dbReference type="Pfam" id="PF01149">
    <property type="entry name" value="Fapy_DNA_glyco"/>
    <property type="match status" value="1"/>
</dbReference>
<evidence type="ECO:0000256" key="6">
    <source>
        <dbReference type="ARBA" id="ARBA00022723"/>
    </source>
</evidence>
<dbReference type="InterPro" id="IPR012319">
    <property type="entry name" value="FPG_cat"/>
</dbReference>
<dbReference type="GeneTree" id="ENSGT00940000153230"/>
<feature type="domain" description="GRF-type" evidence="27">
    <location>
        <begin position="537"/>
        <end position="579"/>
    </location>
</feature>
<dbReference type="GO" id="GO:0000405">
    <property type="term" value="F:bubble DNA binding"/>
    <property type="evidence" value="ECO:0007669"/>
    <property type="project" value="Ensembl"/>
</dbReference>
<dbReference type="Pfam" id="PF06839">
    <property type="entry name" value="Zn_ribbon_GRF"/>
    <property type="match status" value="2"/>
</dbReference>
<keyword evidence="6" id="KW-0479">Metal-binding</keyword>
<comment type="similarity">
    <text evidence="3">Belongs to the FPG family.</text>
</comment>
<evidence type="ECO:0000259" key="25">
    <source>
        <dbReference type="PROSITE" id="PS51066"/>
    </source>
</evidence>
<dbReference type="GO" id="GO:0005654">
    <property type="term" value="C:nucleoplasm"/>
    <property type="evidence" value="ECO:0007669"/>
    <property type="project" value="Ensembl"/>
</dbReference>
<dbReference type="GO" id="GO:0003690">
    <property type="term" value="F:double-stranded DNA binding"/>
    <property type="evidence" value="ECO:0007669"/>
    <property type="project" value="Ensembl"/>
</dbReference>
<dbReference type="SUPFAM" id="SSF46946">
    <property type="entry name" value="S13-like H2TH domain"/>
    <property type="match status" value="1"/>
</dbReference>
<evidence type="ECO:0000256" key="7">
    <source>
        <dbReference type="ARBA" id="ARBA00022737"/>
    </source>
</evidence>
<dbReference type="PANTHER" id="PTHR22993">
    <property type="entry name" value="FORMAMIDOPYRIMIDINE-DNA GLYCOSYLASE"/>
    <property type="match status" value="1"/>
</dbReference>
<evidence type="ECO:0000256" key="4">
    <source>
        <dbReference type="ARBA" id="ARBA00012720"/>
    </source>
</evidence>
<dbReference type="CDD" id="cd08969">
    <property type="entry name" value="MeNeil3_N"/>
    <property type="match status" value="1"/>
</dbReference>
<evidence type="ECO:0000256" key="12">
    <source>
        <dbReference type="ARBA" id="ARBA00023125"/>
    </source>
</evidence>
<dbReference type="CTD" id="55247"/>
<dbReference type="Proteomes" id="UP000694412">
    <property type="component" value="Chromosome 4"/>
</dbReference>
<dbReference type="GO" id="GO:0008270">
    <property type="term" value="F:zinc ion binding"/>
    <property type="evidence" value="ECO:0007669"/>
    <property type="project" value="UniProtKB-KW"/>
</dbReference>
<evidence type="ECO:0000256" key="10">
    <source>
        <dbReference type="ARBA" id="ARBA00022801"/>
    </source>
</evidence>
<dbReference type="GO" id="GO:0000012">
    <property type="term" value="P:single strand break repair"/>
    <property type="evidence" value="ECO:0007669"/>
    <property type="project" value="Ensembl"/>
</dbReference>
<evidence type="ECO:0000256" key="5">
    <source>
        <dbReference type="ARBA" id="ARBA00022454"/>
    </source>
</evidence>
<evidence type="ECO:0000256" key="2">
    <source>
        <dbReference type="ARBA" id="ARBA00004286"/>
    </source>
</evidence>
<organism evidence="28 29">
    <name type="scientific">Coturnix japonica</name>
    <name type="common">Japanese quail</name>
    <name type="synonym">Coturnix coturnix japonica</name>
    <dbReference type="NCBI Taxonomy" id="93934"/>
    <lineage>
        <taxon>Eukaryota</taxon>
        <taxon>Metazoa</taxon>
        <taxon>Chordata</taxon>
        <taxon>Craniata</taxon>
        <taxon>Vertebrata</taxon>
        <taxon>Euteleostomi</taxon>
        <taxon>Archelosauria</taxon>
        <taxon>Archosauria</taxon>
        <taxon>Dinosauria</taxon>
        <taxon>Saurischia</taxon>
        <taxon>Theropoda</taxon>
        <taxon>Coelurosauria</taxon>
        <taxon>Aves</taxon>
        <taxon>Neognathae</taxon>
        <taxon>Galloanserae</taxon>
        <taxon>Galliformes</taxon>
        <taxon>Phasianidae</taxon>
        <taxon>Perdicinae</taxon>
        <taxon>Coturnix</taxon>
    </lineage>
</organism>
<evidence type="ECO:0000256" key="18">
    <source>
        <dbReference type="ARBA" id="ARBA00044632"/>
    </source>
</evidence>
<dbReference type="AlphaFoldDB" id="A0A8C2YA87"/>
<dbReference type="InterPro" id="IPR010666">
    <property type="entry name" value="Znf_GRF"/>
</dbReference>
<comment type="catalytic activity">
    <reaction evidence="18">
        <text>2'-deoxyribonucleotide-(2'-deoxyribose 5'-phosphate)-2'-deoxyribonucleotide-DNA = a 3'-end 2'-deoxyribonucleotide-(2,3-dehydro-2,3-deoxyribose 5'-phosphate)-DNA + a 5'-end 5'-phospho-2'-deoxyribonucleoside-DNA + H(+)</text>
        <dbReference type="Rhea" id="RHEA:66592"/>
        <dbReference type="Rhea" id="RHEA-COMP:13180"/>
        <dbReference type="Rhea" id="RHEA-COMP:16897"/>
        <dbReference type="Rhea" id="RHEA-COMP:17067"/>
        <dbReference type="ChEBI" id="CHEBI:15378"/>
        <dbReference type="ChEBI" id="CHEBI:136412"/>
        <dbReference type="ChEBI" id="CHEBI:157695"/>
        <dbReference type="ChEBI" id="CHEBI:167181"/>
        <dbReference type="EC" id="4.2.99.18"/>
    </reaction>
</comment>
<evidence type="ECO:0000256" key="9">
    <source>
        <dbReference type="ARBA" id="ARBA00022771"/>
    </source>
</evidence>
<gene>
    <name evidence="28" type="primary">NEIL3</name>
</gene>
<dbReference type="GO" id="GO:0003684">
    <property type="term" value="F:damaged DNA binding"/>
    <property type="evidence" value="ECO:0007669"/>
    <property type="project" value="InterPro"/>
</dbReference>
<evidence type="ECO:0000256" key="17">
    <source>
        <dbReference type="ARBA" id="ARBA00023295"/>
    </source>
</evidence>
<evidence type="ECO:0000259" key="26">
    <source>
        <dbReference type="PROSITE" id="PS51068"/>
    </source>
</evidence>
<dbReference type="InterPro" id="IPR015886">
    <property type="entry name" value="H2TH_FPG"/>
</dbReference>
<evidence type="ECO:0000256" key="21">
    <source>
        <dbReference type="ARBA" id="ARBA00082922"/>
    </source>
</evidence>
<dbReference type="PROSITE" id="PS01358">
    <property type="entry name" value="ZF_RANBP2_1"/>
    <property type="match status" value="1"/>
</dbReference>
<name>A0A8C2YA87_COTJA</name>
<dbReference type="SMART" id="SM00898">
    <property type="entry name" value="Fapy_DNA_glyco"/>
    <property type="match status" value="1"/>
</dbReference>
<dbReference type="InterPro" id="IPR010979">
    <property type="entry name" value="Ribosomal_uS13-like_H2TH"/>
</dbReference>
<evidence type="ECO:0000259" key="24">
    <source>
        <dbReference type="PROSITE" id="PS50199"/>
    </source>
</evidence>
<dbReference type="GeneID" id="107313323"/>
<dbReference type="SMART" id="SM01232">
    <property type="entry name" value="H2TH"/>
    <property type="match status" value="1"/>
</dbReference>
<evidence type="ECO:0000313" key="28">
    <source>
        <dbReference type="Ensembl" id="ENSCJPP00005011509.1"/>
    </source>
</evidence>